<dbReference type="STRING" id="869213.GCA_000517085_01991"/>
<accession>W7Y6R9</accession>
<gene>
    <name evidence="1" type="ORF">JCM21142_42021</name>
</gene>
<dbReference type="PROSITE" id="PS51257">
    <property type="entry name" value="PROKAR_LIPOPROTEIN"/>
    <property type="match status" value="1"/>
</dbReference>
<sequence length="238" mass="26942">MSKSLILFAVFILGCIQYPKDEYVHVKGCVVKNDWVTAIRGYKKPRAFYEYSYNDSIHVGSIVMGKNDPYYNQGDSLLIRIKKSDSHKPVITKCFYNAPKQKKVVASSKALSNGQRSGKEKQIVTIDRSNKKSSYGVSYYLVDIKPLFEGATNPDTNDSLINEYIKAKCKGDNQEYIKGTAATITIDKEGSVSKVKFFNFENDKYNTYLKQILFEMPLWKSGVKDGGKVDVAYNIVLE</sequence>
<protein>
    <recommendedName>
        <fullName evidence="3">TonB C-terminal domain-containing protein</fullName>
    </recommendedName>
</protein>
<organism evidence="1 2">
    <name type="scientific">Saccharicrinis fermentans DSM 9555 = JCM 21142</name>
    <dbReference type="NCBI Taxonomy" id="869213"/>
    <lineage>
        <taxon>Bacteria</taxon>
        <taxon>Pseudomonadati</taxon>
        <taxon>Bacteroidota</taxon>
        <taxon>Bacteroidia</taxon>
        <taxon>Marinilabiliales</taxon>
        <taxon>Marinilabiliaceae</taxon>
        <taxon>Saccharicrinis</taxon>
    </lineage>
</organism>
<evidence type="ECO:0008006" key="3">
    <source>
        <dbReference type="Google" id="ProtNLM"/>
    </source>
</evidence>
<reference evidence="1 2" key="1">
    <citation type="journal article" date="2014" name="Genome Announc.">
        <title>Draft Genome Sequence of Cytophaga fermentans JCM 21142T, a Facultative Anaerobe Isolated from Marine Mud.</title>
        <authorList>
            <person name="Starns D."/>
            <person name="Oshima K."/>
            <person name="Suda W."/>
            <person name="Iino T."/>
            <person name="Yuki M."/>
            <person name="Inoue J."/>
            <person name="Kitamura K."/>
            <person name="Iida T."/>
            <person name="Darby A."/>
            <person name="Hattori M."/>
            <person name="Ohkuma M."/>
        </authorList>
    </citation>
    <scope>NUCLEOTIDE SEQUENCE [LARGE SCALE GENOMIC DNA]</scope>
    <source>
        <strain evidence="1 2">JCM 21142</strain>
    </source>
</reference>
<comment type="caution">
    <text evidence="1">The sequence shown here is derived from an EMBL/GenBank/DDBJ whole genome shotgun (WGS) entry which is preliminary data.</text>
</comment>
<proteinExistence type="predicted"/>
<keyword evidence="2" id="KW-1185">Reference proteome</keyword>
<name>W7Y6R9_9BACT</name>
<dbReference type="AlphaFoldDB" id="W7Y6R9"/>
<dbReference type="Proteomes" id="UP000019402">
    <property type="component" value="Unassembled WGS sequence"/>
</dbReference>
<evidence type="ECO:0000313" key="2">
    <source>
        <dbReference type="Proteomes" id="UP000019402"/>
    </source>
</evidence>
<dbReference type="EMBL" id="BAMD01000022">
    <property type="protein sequence ID" value="GAF03353.1"/>
    <property type="molecule type" value="Genomic_DNA"/>
</dbReference>
<dbReference type="RefSeq" id="WP_027471677.1">
    <property type="nucleotide sequence ID" value="NZ_BAMD01000022.1"/>
</dbReference>
<evidence type="ECO:0000313" key="1">
    <source>
        <dbReference type="EMBL" id="GAF03353.1"/>
    </source>
</evidence>